<proteinExistence type="predicted"/>
<reference evidence="3" key="1">
    <citation type="journal article" date="2019" name="Int. J. Syst. Evol. Microbiol.">
        <title>The Global Catalogue of Microorganisms (GCM) 10K type strain sequencing project: providing services to taxonomists for standard genome sequencing and annotation.</title>
        <authorList>
            <consortium name="The Broad Institute Genomics Platform"/>
            <consortium name="The Broad Institute Genome Sequencing Center for Infectious Disease"/>
            <person name="Wu L."/>
            <person name="Ma J."/>
        </authorList>
    </citation>
    <scope>NUCLEOTIDE SEQUENCE [LARGE SCALE GENOMIC DNA]</scope>
    <source>
        <strain evidence="3">NBRC 102122</strain>
    </source>
</reference>
<dbReference type="SUPFAM" id="SSF46785">
    <property type="entry name" value="Winged helix' DNA-binding domain"/>
    <property type="match status" value="1"/>
</dbReference>
<dbReference type="EMBL" id="BSOP01000043">
    <property type="protein sequence ID" value="GLR53684.1"/>
    <property type="molecule type" value="Genomic_DNA"/>
</dbReference>
<evidence type="ECO:0000313" key="3">
    <source>
        <dbReference type="Proteomes" id="UP001156702"/>
    </source>
</evidence>
<comment type="caution">
    <text evidence="2">The sequence shown here is derived from an EMBL/GenBank/DDBJ whole genome shotgun (WGS) entry which is preliminary data.</text>
</comment>
<dbReference type="Gene3D" id="1.10.10.10">
    <property type="entry name" value="Winged helix-like DNA-binding domain superfamily/Winged helix DNA-binding domain"/>
    <property type="match status" value="1"/>
</dbReference>
<evidence type="ECO:0000313" key="2">
    <source>
        <dbReference type="EMBL" id="GLR53684.1"/>
    </source>
</evidence>
<sequence>MRLIYRPFDTDRTVVSIRHHPITTVTINRIALAAYLGTSTTKLARMLRALEGDGVIRLLTPRHVEILEQAKLLG</sequence>
<feature type="domain" description="HTH crp-type" evidence="1">
    <location>
        <begin position="24"/>
        <end position="72"/>
    </location>
</feature>
<accession>A0ABQ5ZLF0</accession>
<dbReference type="InterPro" id="IPR012318">
    <property type="entry name" value="HTH_CRP"/>
</dbReference>
<name>A0ABQ5ZLF0_9HYPH</name>
<evidence type="ECO:0000259" key="1">
    <source>
        <dbReference type="Pfam" id="PF13545"/>
    </source>
</evidence>
<dbReference type="Pfam" id="PF13545">
    <property type="entry name" value="HTH_Crp_2"/>
    <property type="match status" value="1"/>
</dbReference>
<dbReference type="Proteomes" id="UP001156702">
    <property type="component" value="Unassembled WGS sequence"/>
</dbReference>
<dbReference type="InterPro" id="IPR036388">
    <property type="entry name" value="WH-like_DNA-bd_sf"/>
</dbReference>
<keyword evidence="3" id="KW-1185">Reference proteome</keyword>
<protein>
    <recommendedName>
        <fullName evidence="1">HTH crp-type domain-containing protein</fullName>
    </recommendedName>
</protein>
<gene>
    <name evidence="2" type="ORF">GCM10007923_49000</name>
</gene>
<dbReference type="InterPro" id="IPR036390">
    <property type="entry name" value="WH_DNA-bd_sf"/>
</dbReference>
<organism evidence="2 3">
    <name type="scientific">Shinella yambaruensis</name>
    <dbReference type="NCBI Taxonomy" id="415996"/>
    <lineage>
        <taxon>Bacteria</taxon>
        <taxon>Pseudomonadati</taxon>
        <taxon>Pseudomonadota</taxon>
        <taxon>Alphaproteobacteria</taxon>
        <taxon>Hyphomicrobiales</taxon>
        <taxon>Rhizobiaceae</taxon>
        <taxon>Shinella</taxon>
    </lineage>
</organism>